<organism evidence="1 2">
    <name type="scientific">Portunus trituberculatus</name>
    <name type="common">Swimming crab</name>
    <name type="synonym">Neptunus trituberculatus</name>
    <dbReference type="NCBI Taxonomy" id="210409"/>
    <lineage>
        <taxon>Eukaryota</taxon>
        <taxon>Metazoa</taxon>
        <taxon>Ecdysozoa</taxon>
        <taxon>Arthropoda</taxon>
        <taxon>Crustacea</taxon>
        <taxon>Multicrustacea</taxon>
        <taxon>Malacostraca</taxon>
        <taxon>Eumalacostraca</taxon>
        <taxon>Eucarida</taxon>
        <taxon>Decapoda</taxon>
        <taxon>Pleocyemata</taxon>
        <taxon>Brachyura</taxon>
        <taxon>Eubrachyura</taxon>
        <taxon>Portunoidea</taxon>
        <taxon>Portunidae</taxon>
        <taxon>Portuninae</taxon>
        <taxon>Portunus</taxon>
    </lineage>
</organism>
<comment type="caution">
    <text evidence="1">The sequence shown here is derived from an EMBL/GenBank/DDBJ whole genome shotgun (WGS) entry which is preliminary data.</text>
</comment>
<reference evidence="1 2" key="1">
    <citation type="submission" date="2019-05" db="EMBL/GenBank/DDBJ databases">
        <title>Another draft genome of Portunus trituberculatus and its Hox gene families provides insights of decapod evolution.</title>
        <authorList>
            <person name="Jeong J.-H."/>
            <person name="Song I."/>
            <person name="Kim S."/>
            <person name="Choi T."/>
            <person name="Kim D."/>
            <person name="Ryu S."/>
            <person name="Kim W."/>
        </authorList>
    </citation>
    <scope>NUCLEOTIDE SEQUENCE [LARGE SCALE GENOMIC DNA]</scope>
    <source>
        <tissue evidence="1">Muscle</tissue>
    </source>
</reference>
<proteinExistence type="predicted"/>
<name>A0A5B7JHW0_PORTR</name>
<dbReference type="EMBL" id="VSRR010091726">
    <property type="protein sequence ID" value="MPC92568.1"/>
    <property type="molecule type" value="Genomic_DNA"/>
</dbReference>
<dbReference type="AlphaFoldDB" id="A0A5B7JHW0"/>
<protein>
    <submittedName>
        <fullName evidence="1">Uncharacterized protein</fullName>
    </submittedName>
</protein>
<dbReference type="Proteomes" id="UP000324222">
    <property type="component" value="Unassembled WGS sequence"/>
</dbReference>
<gene>
    <name evidence="1" type="ORF">E2C01_087663</name>
</gene>
<accession>A0A5B7JHW0</accession>
<sequence>MWGDPGCLDYVTTVEGSEAPKYLTEVCVPVKWPHLGIVVDVYILVSPSAGHLPVPQMKVGLLEEWHIVGVVLPHSHYEC</sequence>
<keyword evidence="2" id="KW-1185">Reference proteome</keyword>
<evidence type="ECO:0000313" key="1">
    <source>
        <dbReference type="EMBL" id="MPC92568.1"/>
    </source>
</evidence>
<evidence type="ECO:0000313" key="2">
    <source>
        <dbReference type="Proteomes" id="UP000324222"/>
    </source>
</evidence>